<dbReference type="InterPro" id="IPR008929">
    <property type="entry name" value="Chondroitin_lyas"/>
</dbReference>
<dbReference type="Pfam" id="PF05426">
    <property type="entry name" value="Alginate_lyase"/>
    <property type="match status" value="1"/>
</dbReference>
<dbReference type="InterPro" id="IPR008397">
    <property type="entry name" value="Alginate_lyase_dom"/>
</dbReference>
<evidence type="ECO:0000259" key="6">
    <source>
        <dbReference type="Pfam" id="PF05426"/>
    </source>
</evidence>
<comment type="subcellular location">
    <subcellularLocation>
        <location evidence="1">Periplasm</location>
    </subcellularLocation>
</comment>
<reference evidence="8 9" key="1">
    <citation type="submission" date="2024-06" db="EMBL/GenBank/DDBJ databases">
        <authorList>
            <person name="Kaempfer P."/>
            <person name="Viver T."/>
        </authorList>
    </citation>
    <scope>NUCLEOTIDE SEQUENCE [LARGE SCALE GENOMIC DNA]</scope>
    <source>
        <strain evidence="8 9">ST-119</strain>
    </source>
</reference>
<proteinExistence type="predicted"/>
<keyword evidence="4" id="KW-0456">Lyase</keyword>
<gene>
    <name evidence="8" type="ORF">ABS766_13795</name>
</gene>
<protein>
    <submittedName>
        <fullName evidence="8">Heparinase II/III family protein</fullName>
    </submittedName>
</protein>
<dbReference type="PANTHER" id="PTHR39210">
    <property type="entry name" value="HEPARIN-SULFATE LYASE"/>
    <property type="match status" value="1"/>
</dbReference>
<feature type="signal peptide" evidence="5">
    <location>
        <begin position="1"/>
        <end position="20"/>
    </location>
</feature>
<evidence type="ECO:0000256" key="5">
    <source>
        <dbReference type="SAM" id="SignalP"/>
    </source>
</evidence>
<evidence type="ECO:0000256" key="2">
    <source>
        <dbReference type="ARBA" id="ARBA00022729"/>
    </source>
</evidence>
<keyword evidence="3" id="KW-0574">Periplasm</keyword>
<dbReference type="PANTHER" id="PTHR39210:SF1">
    <property type="entry name" value="HEPARIN-SULFATE LYASE"/>
    <property type="match status" value="1"/>
</dbReference>
<dbReference type="InterPro" id="IPR012480">
    <property type="entry name" value="Hepar_II_III_C"/>
</dbReference>
<dbReference type="RefSeq" id="WP_408085776.1">
    <property type="nucleotide sequence ID" value="NZ_JBELPZ010000017.1"/>
</dbReference>
<keyword evidence="2 5" id="KW-0732">Signal</keyword>
<organism evidence="8 9">
    <name type="scientific">Flavobacterium rhizosphaerae</name>
    <dbReference type="NCBI Taxonomy" id="3163298"/>
    <lineage>
        <taxon>Bacteria</taxon>
        <taxon>Pseudomonadati</taxon>
        <taxon>Bacteroidota</taxon>
        <taxon>Flavobacteriia</taxon>
        <taxon>Flavobacteriales</taxon>
        <taxon>Flavobacteriaceae</taxon>
        <taxon>Flavobacterium</taxon>
    </lineage>
</organism>
<feature type="domain" description="Heparinase II/III-like C-terminal" evidence="7">
    <location>
        <begin position="375"/>
        <end position="621"/>
    </location>
</feature>
<dbReference type="SUPFAM" id="SSF48230">
    <property type="entry name" value="Chondroitin AC/alginate lyase"/>
    <property type="match status" value="1"/>
</dbReference>
<feature type="chain" id="PRO_5045420798" evidence="5">
    <location>
        <begin position="21"/>
        <end position="722"/>
    </location>
</feature>
<dbReference type="EMBL" id="JBELPZ010000017">
    <property type="protein sequence ID" value="MFL9845495.1"/>
    <property type="molecule type" value="Genomic_DNA"/>
</dbReference>
<evidence type="ECO:0000256" key="4">
    <source>
        <dbReference type="ARBA" id="ARBA00023239"/>
    </source>
</evidence>
<accession>A0ABW8Z1V1</accession>
<feature type="domain" description="Alginate lyase" evidence="6">
    <location>
        <begin position="55"/>
        <end position="297"/>
    </location>
</feature>
<evidence type="ECO:0000259" key="7">
    <source>
        <dbReference type="Pfam" id="PF07940"/>
    </source>
</evidence>
<evidence type="ECO:0000313" key="8">
    <source>
        <dbReference type="EMBL" id="MFL9845495.1"/>
    </source>
</evidence>
<dbReference type="Gene3D" id="1.50.10.100">
    <property type="entry name" value="Chondroitin AC/alginate lyase"/>
    <property type="match status" value="1"/>
</dbReference>
<comment type="caution">
    <text evidence="8">The sequence shown here is derived from an EMBL/GenBank/DDBJ whole genome shotgun (WGS) entry which is preliminary data.</text>
</comment>
<evidence type="ECO:0000313" key="9">
    <source>
        <dbReference type="Proteomes" id="UP001629156"/>
    </source>
</evidence>
<dbReference type="Pfam" id="PF07940">
    <property type="entry name" value="Hepar_II_III_C"/>
    <property type="match status" value="1"/>
</dbReference>
<dbReference type="Gene3D" id="2.70.98.70">
    <property type="match status" value="1"/>
</dbReference>
<sequence length="722" mass="81918">MKIKSLFFFLILTTVFYAQQQPVLLLSDSDIENIKRHLDDVTLLDNSFQELKQTADYALTNPIDVPLPVDNGGGYTHAKHKQNYRDMYAAAVLWRLTDNVAYSKFVEEMLLKYAAMYPKLPIHPYAPKNQFAGKLFWQSLNDYVWVVHSIQAYDLVKENIAPKNRKAIERDVFRSMAKFISESEGGLKMFNMIHNHGTWALAAVGMTGYVLHDNDMVERALYGSAKDKKTGFLKQLDALFSPDGYYSEGAYYERYALQPFMLFAQAIENNQPELRIFQYRNGLLGKAVTTMFQMTDDVGRIIPFNDALKEKDITSEELIAAADIAYKNYKDNTLLPIIKKQGVVTLTSAGFAAAMAAENYNKPYDRVSKIISDGPNGTSGGLALMRDSVNKVSLIFKYSSQGMNHGHFDRLGIQLYHKGHEILPDYGAVRFINIEAKGGGKYIKENETYAHQSIAHSTLIIDETSHYNGDWHKGEEHSPEQIFADIDKDNIEIISARDTAAYTGVRMQRTVALIKGENPFIIDIFDVKADTPHQYDLNYRYNGQVMETNFKYNYQTDLKPLGSTFGYEYLWKVAEGKVADSFSQLTWLNNETFYTINTLTDSNSELIFTKVGANDTEFNLRNEDGFLLREKNATDKTFVSIIEPHGSFDAVPELVENSHSAVKTLKLLYHDKDYTIVSVSFSYGKTYTLAFANSKQAGSSQHRVNIAGDTITWKGNYTFIEK</sequence>
<evidence type="ECO:0000256" key="1">
    <source>
        <dbReference type="ARBA" id="ARBA00004418"/>
    </source>
</evidence>
<keyword evidence="9" id="KW-1185">Reference proteome</keyword>
<name>A0ABW8Z1V1_9FLAO</name>
<evidence type="ECO:0000256" key="3">
    <source>
        <dbReference type="ARBA" id="ARBA00022764"/>
    </source>
</evidence>
<dbReference type="Proteomes" id="UP001629156">
    <property type="component" value="Unassembled WGS sequence"/>
</dbReference>